<dbReference type="Gene3D" id="3.80.10.10">
    <property type="entry name" value="Ribonuclease Inhibitor"/>
    <property type="match status" value="1"/>
</dbReference>
<dbReference type="InterPro" id="IPR032675">
    <property type="entry name" value="LRR_dom_sf"/>
</dbReference>
<dbReference type="InterPro" id="IPR036047">
    <property type="entry name" value="F-box-like_dom_sf"/>
</dbReference>
<reference evidence="4 5" key="1">
    <citation type="journal article" date="2013" name="Nat. Commun.">
        <title>The evolution and pathogenic mechanisms of the rice sheath blight pathogen.</title>
        <authorList>
            <person name="Zheng A."/>
            <person name="Lin R."/>
            <person name="Xu L."/>
            <person name="Qin P."/>
            <person name="Tang C."/>
            <person name="Ai P."/>
            <person name="Zhang D."/>
            <person name="Liu Y."/>
            <person name="Sun Z."/>
            <person name="Feng H."/>
            <person name="Wang Y."/>
            <person name="Chen Y."/>
            <person name="Liang X."/>
            <person name="Fu R."/>
            <person name="Li Q."/>
            <person name="Zhang J."/>
            <person name="Yu X."/>
            <person name="Xie Z."/>
            <person name="Ding L."/>
            <person name="Guan P."/>
            <person name="Tang J."/>
            <person name="Liang Y."/>
            <person name="Wang S."/>
            <person name="Deng Q."/>
            <person name="Li S."/>
            <person name="Zhu J."/>
            <person name="Wang L."/>
            <person name="Liu H."/>
            <person name="Li P."/>
        </authorList>
    </citation>
    <scope>NUCLEOTIDE SEQUENCE [LARGE SCALE GENOMIC DNA]</scope>
    <source>
        <strain evidence="5">AG-1 IA</strain>
    </source>
</reference>
<dbReference type="PROSITE" id="PS50181">
    <property type="entry name" value="FBOX"/>
    <property type="match status" value="1"/>
</dbReference>
<dbReference type="SUPFAM" id="SSF52047">
    <property type="entry name" value="RNI-like"/>
    <property type="match status" value="1"/>
</dbReference>
<dbReference type="InterPro" id="IPR023175">
    <property type="entry name" value="Vta1/CALS_N_sf"/>
</dbReference>
<comment type="caution">
    <text evidence="4">The sequence shown here is derived from an EMBL/GenBank/DDBJ whole genome shotgun (WGS) entry which is preliminary data.</text>
</comment>
<evidence type="ECO:0000259" key="3">
    <source>
        <dbReference type="PROSITE" id="PS50181"/>
    </source>
</evidence>
<dbReference type="Gene3D" id="1.25.40.270">
    <property type="entry name" value="Vacuolar protein sorting-associated protein vta1"/>
    <property type="match status" value="1"/>
</dbReference>
<feature type="domain" description="F-box" evidence="3">
    <location>
        <begin position="50"/>
        <end position="95"/>
    </location>
</feature>
<gene>
    <name evidence="4" type="ORF">AG1IA_06974</name>
</gene>
<proteinExistence type="predicted"/>
<dbReference type="Pfam" id="PF12937">
    <property type="entry name" value="F-box-like"/>
    <property type="match status" value="1"/>
</dbReference>
<keyword evidence="5" id="KW-1185">Reference proteome</keyword>
<dbReference type="SMART" id="SM00256">
    <property type="entry name" value="FBOX"/>
    <property type="match status" value="1"/>
</dbReference>
<dbReference type="Proteomes" id="UP000011668">
    <property type="component" value="Unassembled WGS sequence"/>
</dbReference>
<dbReference type="InterPro" id="IPR001810">
    <property type="entry name" value="F-box_dom"/>
</dbReference>
<organism evidence="4 5">
    <name type="scientific">Thanatephorus cucumeris (strain AG1-IA)</name>
    <name type="common">Rice sheath blight fungus</name>
    <name type="synonym">Rhizoctonia solani</name>
    <dbReference type="NCBI Taxonomy" id="983506"/>
    <lineage>
        <taxon>Eukaryota</taxon>
        <taxon>Fungi</taxon>
        <taxon>Dikarya</taxon>
        <taxon>Basidiomycota</taxon>
        <taxon>Agaricomycotina</taxon>
        <taxon>Agaricomycetes</taxon>
        <taxon>Cantharellales</taxon>
        <taxon>Ceratobasidiaceae</taxon>
        <taxon>Rhizoctonia</taxon>
        <taxon>Rhizoctonia solani AG-1</taxon>
    </lineage>
</organism>
<evidence type="ECO:0000256" key="2">
    <source>
        <dbReference type="ARBA" id="ARBA00023136"/>
    </source>
</evidence>
<evidence type="ECO:0000256" key="1">
    <source>
        <dbReference type="ARBA" id="ARBA00004308"/>
    </source>
</evidence>
<dbReference type="EMBL" id="AFRT01001968">
    <property type="protein sequence ID" value="ELU38994.1"/>
    <property type="molecule type" value="Genomic_DNA"/>
</dbReference>
<protein>
    <submittedName>
        <fullName evidence="4">F-box-like domain-containing protein</fullName>
    </submittedName>
</protein>
<evidence type="ECO:0000313" key="4">
    <source>
        <dbReference type="EMBL" id="ELU38994.1"/>
    </source>
</evidence>
<dbReference type="SUPFAM" id="SSF81383">
    <property type="entry name" value="F-box domain"/>
    <property type="match status" value="1"/>
</dbReference>
<dbReference type="AlphaFoldDB" id="L8WRJ0"/>
<evidence type="ECO:0000313" key="5">
    <source>
        <dbReference type="Proteomes" id="UP000011668"/>
    </source>
</evidence>
<comment type="subcellular location">
    <subcellularLocation>
        <location evidence="1">Endomembrane system</location>
    </subcellularLocation>
</comment>
<accession>L8WRJ0</accession>
<dbReference type="OrthoDB" id="3217082at2759"/>
<dbReference type="HOGENOM" id="CLU_341362_0_0_1"/>
<keyword evidence="2" id="KW-0472">Membrane</keyword>
<sequence length="831" mass="93251">MRRRSQQRTHLTTGANNADHMAEKLRGYARSFPIVSRELRCASQLAVNLAMKFCSFPLEVLQIILRLVPRDNLASASLVCKTWRSIILPLLYRSICLYPKENEAENRWQDVLFNSSIHQQDVITSLTSYVNHLRVRLYMDEQKLSDFYSVASSMNNLKHLDWTVSILQGKGVDWYGTLVRLCQKLPKLQSISLTMVQNEIPLGDLDEVNKSIKMVNMIVKLDVPIIKIVPLTNLRDLSITLDGLTGEDPDDELPSTLVEFIQGASNIESLSLEFEEDEERGAPPWGSIDLFSKLGSDCFPNLRILETKSLYLAPIDNYSGPEFRQFIRSSNKLQKIILSTDGYDSTPGLLYPPGLILTPTDMEEMMPSIRHFGGPGLLVRELLKSTLTKQIQLLEFREPGVPELGSLCNVLQDLDNFVLDEMPNLRGLGYFNGYEEGDEWGAIANLLSKLATKLPALEELILVQFNWPEHNQLDRLLEAIQPLPRLRRLAISLWHSKISTREFVDNIQHFYERIGALCHEVNVDIINPMLAYNELEVDECRPEHVLTLGSALPIPYTKETSGGDKRIIVSISKKPPDISLWKAVIACKFGNRKWKQNVPQSSMKCGGTSFHFKSFALVPAPFGILDIPDSASKLLQPSCCEHVGVLMTMNAYCSVFGGSVGASSSEAEVAFGSYESLMGLARSGSRMIYGAVQSCLNMDRSHRAGCGEWPDAYRGLVDCTATETEPGRVRKESSKEPQLRTDQNFGKSEIEIISVDDYHHTPTYLVSASRPVSTMPLPQVPPELKPIAPFLQRADEMRAKDPIISFWWVFSGQVPVDELNTIINIGANTTQ</sequence>
<dbReference type="GO" id="GO:0012505">
    <property type="term" value="C:endomembrane system"/>
    <property type="evidence" value="ECO:0007669"/>
    <property type="project" value="UniProtKB-SubCell"/>
</dbReference>
<dbReference type="Gene3D" id="1.20.1280.50">
    <property type="match status" value="1"/>
</dbReference>
<dbReference type="CDD" id="cd09917">
    <property type="entry name" value="F-box_SF"/>
    <property type="match status" value="1"/>
</dbReference>
<name>L8WRJ0_THACA</name>